<evidence type="ECO:0000313" key="3">
    <source>
        <dbReference type="Proteomes" id="UP001159363"/>
    </source>
</evidence>
<keyword evidence="3" id="KW-1185">Reference proteome</keyword>
<evidence type="ECO:0000256" key="1">
    <source>
        <dbReference type="SAM" id="MobiDB-lite"/>
    </source>
</evidence>
<comment type="caution">
    <text evidence="2">The sequence shown here is derived from an EMBL/GenBank/DDBJ whole genome shotgun (WGS) entry which is preliminary data.</text>
</comment>
<name>A0ABQ9H303_9NEOP</name>
<organism evidence="2 3">
    <name type="scientific">Dryococelus australis</name>
    <dbReference type="NCBI Taxonomy" id="614101"/>
    <lineage>
        <taxon>Eukaryota</taxon>
        <taxon>Metazoa</taxon>
        <taxon>Ecdysozoa</taxon>
        <taxon>Arthropoda</taxon>
        <taxon>Hexapoda</taxon>
        <taxon>Insecta</taxon>
        <taxon>Pterygota</taxon>
        <taxon>Neoptera</taxon>
        <taxon>Polyneoptera</taxon>
        <taxon>Phasmatodea</taxon>
        <taxon>Verophasmatodea</taxon>
        <taxon>Anareolatae</taxon>
        <taxon>Phasmatidae</taxon>
        <taxon>Eurycanthinae</taxon>
        <taxon>Dryococelus</taxon>
    </lineage>
</organism>
<gene>
    <name evidence="2" type="ORF">PR048_019230</name>
</gene>
<feature type="region of interest" description="Disordered" evidence="1">
    <location>
        <begin position="138"/>
        <end position="158"/>
    </location>
</feature>
<evidence type="ECO:0000313" key="2">
    <source>
        <dbReference type="EMBL" id="KAJ8878647.1"/>
    </source>
</evidence>
<feature type="compositionally biased region" description="Polar residues" evidence="1">
    <location>
        <begin position="144"/>
        <end position="155"/>
    </location>
</feature>
<accession>A0ABQ9H303</accession>
<proteinExistence type="predicted"/>
<sequence>MLVFNVVKEMRKYIFEDDFINSTSGFGYARDLKQCRKDVTNRCLFGCRSYAFAVQSFFGKYGTHGLFYPRSSKSSSVIVRLARNTTGWMVGYASVQSDDTEMHSSLQLRIGKEHDVCHAHLTTMLPLTRAGGETREKTLRPAASSGTIPTCQKSGMNRPGIESRSALVGGEQCNRSATVAPLAYKIHSRAKSYFPRDSMSTSAWEGTSATASLHRDTVCDKTLGECCTYSATALACLRFPPHSPSVIFFAPRPSRVTSHAGRAHLAAAASNYTDSAKMVASPVDRCRRHTPTYLSTEDSNLEKMAVRMENAAAPRKMNYKMMSLDSQVTSVQHLPPNLYYLTIVSGSRPFRDEFQSGVTSISRISFKQSERPHWLNEKYRAMASTAVWYRFSEHTSLVAAGSYTALLRAPGSLLFVQGHGLRVGSFLQSATVHTMKVHSRAKLSKRIFSAIRATVTCIKCPIAPMRWRAVFSLRCVSAKWRGFAVSSIVATGDACVVLRAEKVRARHVGELHRWSLTPTIALEAPGVLTRYCSACPRTADSLSFKSVYCAYVHSYITASVNSLIASKRKALNWRLVDIAGFQRRPYHFMANVHSNLGRARKSASLKPDVTLRSRSDKGDTETRALFPVTPTRKAHNWRAIFPLCCVYLWYVKRRPCHFIGGNSIAKFNAGGMHRGRVGLHSDDRDWGHDHLLSVSMLSLEKREGETDVGAMKTRKCKPEPLQLTEFNRAIDPRLQKKKCATVRWLHRKRRRHNWLYSRLRDEEFDVGHLWSRGSANSRKSHDKCVLKPIQRAAVGLALIDLLVS</sequence>
<protein>
    <submittedName>
        <fullName evidence="2">Uncharacterized protein</fullName>
    </submittedName>
</protein>
<reference evidence="2 3" key="1">
    <citation type="submission" date="2023-02" db="EMBL/GenBank/DDBJ databases">
        <title>LHISI_Scaffold_Assembly.</title>
        <authorList>
            <person name="Stuart O.P."/>
            <person name="Cleave R."/>
            <person name="Magrath M.J.L."/>
            <person name="Mikheyev A.S."/>
        </authorList>
    </citation>
    <scope>NUCLEOTIDE SEQUENCE [LARGE SCALE GENOMIC DNA]</scope>
    <source>
        <strain evidence="2">Daus_M_001</strain>
        <tissue evidence="2">Leg muscle</tissue>
    </source>
</reference>
<dbReference type="EMBL" id="JARBHB010000007">
    <property type="protein sequence ID" value="KAJ8878647.1"/>
    <property type="molecule type" value="Genomic_DNA"/>
</dbReference>
<dbReference type="Proteomes" id="UP001159363">
    <property type="component" value="Chromosome 6"/>
</dbReference>